<evidence type="ECO:0000313" key="6">
    <source>
        <dbReference type="Proteomes" id="UP001067235"/>
    </source>
</evidence>
<dbReference type="SUPFAM" id="SSF52777">
    <property type="entry name" value="CoA-dependent acyltransferases"/>
    <property type="match status" value="4"/>
</dbReference>
<protein>
    <submittedName>
        <fullName evidence="5">Amino acid adenylation domain-containing protein</fullName>
    </submittedName>
</protein>
<proteinExistence type="predicted"/>
<dbReference type="PROSITE" id="PS00455">
    <property type="entry name" value="AMP_BINDING"/>
    <property type="match status" value="1"/>
</dbReference>
<feature type="domain" description="Carrier" evidence="4">
    <location>
        <begin position="962"/>
        <end position="1037"/>
    </location>
</feature>
<dbReference type="Pfam" id="PF00501">
    <property type="entry name" value="AMP-binding"/>
    <property type="match status" value="1"/>
</dbReference>
<dbReference type="InterPro" id="IPR025110">
    <property type="entry name" value="AMP-bd_C"/>
</dbReference>
<dbReference type="InterPro" id="IPR023213">
    <property type="entry name" value="CAT-like_dom_sf"/>
</dbReference>
<name>A0ABT4N2A5_GORRU</name>
<evidence type="ECO:0000313" key="5">
    <source>
        <dbReference type="EMBL" id="MCZ4552541.1"/>
    </source>
</evidence>
<dbReference type="SMART" id="SM00823">
    <property type="entry name" value="PKS_PP"/>
    <property type="match status" value="1"/>
</dbReference>
<dbReference type="InterPro" id="IPR006162">
    <property type="entry name" value="Ppantetheine_attach_site"/>
</dbReference>
<dbReference type="PROSITE" id="PS00012">
    <property type="entry name" value="PHOSPHOPANTETHEINE"/>
    <property type="match status" value="1"/>
</dbReference>
<dbReference type="PANTHER" id="PTHR45527:SF1">
    <property type="entry name" value="FATTY ACID SYNTHASE"/>
    <property type="match status" value="1"/>
</dbReference>
<dbReference type="SUPFAM" id="SSF56801">
    <property type="entry name" value="Acetyl-CoA synthetase-like"/>
    <property type="match status" value="1"/>
</dbReference>
<dbReference type="PANTHER" id="PTHR45527">
    <property type="entry name" value="NONRIBOSOMAL PEPTIDE SYNTHETASE"/>
    <property type="match status" value="1"/>
</dbReference>
<dbReference type="InterPro" id="IPR045851">
    <property type="entry name" value="AMP-bd_C_sf"/>
</dbReference>
<gene>
    <name evidence="5" type="ORF">O4213_21305</name>
</gene>
<evidence type="ECO:0000256" key="1">
    <source>
        <dbReference type="ARBA" id="ARBA00001957"/>
    </source>
</evidence>
<dbReference type="InterPro" id="IPR029058">
    <property type="entry name" value="AB_hydrolase_fold"/>
</dbReference>
<keyword evidence="3" id="KW-0597">Phosphoprotein</keyword>
<dbReference type="InterPro" id="IPR001242">
    <property type="entry name" value="Condensation_dom"/>
</dbReference>
<accession>A0ABT4N2A5</accession>
<evidence type="ECO:0000256" key="2">
    <source>
        <dbReference type="ARBA" id="ARBA00022450"/>
    </source>
</evidence>
<comment type="cofactor">
    <cofactor evidence="1">
        <name>pantetheine 4'-phosphate</name>
        <dbReference type="ChEBI" id="CHEBI:47942"/>
    </cofactor>
</comment>
<organism evidence="5 6">
    <name type="scientific">Gordonia rubripertincta</name>
    <name type="common">Rhodococcus corallinus</name>
    <dbReference type="NCBI Taxonomy" id="36822"/>
    <lineage>
        <taxon>Bacteria</taxon>
        <taxon>Bacillati</taxon>
        <taxon>Actinomycetota</taxon>
        <taxon>Actinomycetes</taxon>
        <taxon>Mycobacteriales</taxon>
        <taxon>Gordoniaceae</taxon>
        <taxon>Gordonia</taxon>
    </lineage>
</organism>
<dbReference type="Gene3D" id="3.40.50.1820">
    <property type="entry name" value="alpha/beta hydrolase"/>
    <property type="match status" value="1"/>
</dbReference>
<keyword evidence="6" id="KW-1185">Reference proteome</keyword>
<dbReference type="InterPro" id="IPR000873">
    <property type="entry name" value="AMP-dep_synth/lig_dom"/>
</dbReference>
<dbReference type="Pfam" id="PF00668">
    <property type="entry name" value="Condensation"/>
    <property type="match status" value="2"/>
</dbReference>
<dbReference type="InterPro" id="IPR020806">
    <property type="entry name" value="PKS_PP-bd"/>
</dbReference>
<evidence type="ECO:0000256" key="3">
    <source>
        <dbReference type="ARBA" id="ARBA00022553"/>
    </source>
</evidence>
<dbReference type="NCBIfam" id="TIGR01733">
    <property type="entry name" value="AA-adenyl-dom"/>
    <property type="match status" value="1"/>
</dbReference>
<dbReference type="PROSITE" id="PS50075">
    <property type="entry name" value="CARRIER"/>
    <property type="match status" value="1"/>
</dbReference>
<dbReference type="CDD" id="cd05930">
    <property type="entry name" value="A_NRPS"/>
    <property type="match status" value="1"/>
</dbReference>
<dbReference type="Gene3D" id="3.30.559.30">
    <property type="entry name" value="Nonribosomal peptide synthetase, condensation domain"/>
    <property type="match status" value="2"/>
</dbReference>
<dbReference type="Proteomes" id="UP001067235">
    <property type="component" value="Unassembled WGS sequence"/>
</dbReference>
<dbReference type="Gene3D" id="3.40.50.12780">
    <property type="entry name" value="N-terminal domain of ligase-like"/>
    <property type="match status" value="1"/>
</dbReference>
<dbReference type="EMBL" id="JAPWIE010000006">
    <property type="protein sequence ID" value="MCZ4552541.1"/>
    <property type="molecule type" value="Genomic_DNA"/>
</dbReference>
<reference evidence="5" key="1">
    <citation type="submission" date="2022-12" db="EMBL/GenBank/DDBJ databases">
        <authorList>
            <person name="Krivoruchko A.V."/>
            <person name="Elkin A."/>
        </authorList>
    </citation>
    <scope>NUCLEOTIDE SEQUENCE</scope>
    <source>
        <strain evidence="5">IEGM 1388</strain>
    </source>
</reference>
<dbReference type="InterPro" id="IPR009081">
    <property type="entry name" value="PP-bd_ACP"/>
</dbReference>
<keyword evidence="2" id="KW-0596">Phosphopantetheine</keyword>
<dbReference type="SUPFAM" id="SSF47336">
    <property type="entry name" value="ACP-like"/>
    <property type="match status" value="1"/>
</dbReference>
<evidence type="ECO:0000259" key="4">
    <source>
        <dbReference type="PROSITE" id="PS50075"/>
    </source>
</evidence>
<dbReference type="Pfam" id="PF00550">
    <property type="entry name" value="PP-binding"/>
    <property type="match status" value="1"/>
</dbReference>
<dbReference type="Gene3D" id="3.30.559.10">
    <property type="entry name" value="Chloramphenicol acetyltransferase-like domain"/>
    <property type="match status" value="2"/>
</dbReference>
<dbReference type="Pfam" id="PF13193">
    <property type="entry name" value="AMP-binding_C"/>
    <property type="match status" value="1"/>
</dbReference>
<dbReference type="InterPro" id="IPR042099">
    <property type="entry name" value="ANL_N_sf"/>
</dbReference>
<dbReference type="InterPro" id="IPR036736">
    <property type="entry name" value="ACP-like_sf"/>
</dbReference>
<dbReference type="Gene3D" id="3.30.300.30">
    <property type="match status" value="1"/>
</dbReference>
<comment type="caution">
    <text evidence="5">The sequence shown here is derived from an EMBL/GenBank/DDBJ whole genome shotgun (WGS) entry which is preliminary data.</text>
</comment>
<dbReference type="InterPro" id="IPR010071">
    <property type="entry name" value="AA_adenyl_dom"/>
</dbReference>
<sequence length="1464" mass="155326">MVAAGDPGIGDSNRSLPLSAAQVALWYAQQALGDTPIAIAQYIDIAGALDIEALRAATESAGRALGSTISRIAVCQAQPTLVLDAAGAQAPFEDIDLRTTDDPVATAHATMDEWCRAPLPLDSGHLIRSALLRVSDHRWFLFSRAHHIVLDGYGAYVLLTRIAADYRARVARERLSDAASHNGCTPTDYHLALAEYESAYRASPRCERDREYWAGVLGSLPAPVTLARRTAPPSADPIRATGPLSPELAKALSSVAERPLHNRTAIIVAALSLYLARASGRSVVAMMMPVAARMTGTARRNAGTVSNLVPLVLEVRDSMILSDLVASVSGAVAGALRHQMYRYEQMLRDRGPVTSVMTYAGPVLNIFPDQDLIHLGDELTAAYHVLTTGPVSDLNVNIYPSGAGYPETIDIEANPHCHDSSSVVQHRDNLIALLEQICAAPADTPIGRIRVAVDRHRDGSAPPPCRALSELLATHHRSARPAVVESGTILSHSDLARAVDLLATTLRARTIGPEDRVAVMLSRSVSEVIAFHAVAAVGACYVPIDSRYPRVRQELVLTESAATILLCSSATPPDNLPDIETLRLGPRGEHDERVGGPARVCAPSPYLAAYLIFTSGSTGTPKGVVVTGTGLSALAAEICRSYGLSPKSVVAHMASPAFDTAVVEMLSAAISGAALLIVPDTIVGGADLAKHLTDHGVSHVFLTPGVLATLDPADIPTVTHIIVGGDVCPPEVIAQFAERATVRCAYGPTETTCSVTMTDPVVPESISSLPLPIGRPMSGVRVQILDRDLRPVPPAVGGDLYVSGPAVARGYLDRTGLTAANFVADPTGTGGDRMYRTGDRAAWRADGSLDFLGRTDHQVKIRGNRVEPAEIDAVLRAQAGVKAAITVAVHHRRSTQLASYVAATSPSPTSNTLRESVEAALPPYMVPSSITFVDEIPLTPAGKVDRTALPAPSYLASSPFRAPGDDRERLVVAAFESATGAVLVGADDDFFELGGDSLSATGLVAQLNSGAAASLTVRDVFEYRTPAALARRLGTRSAELSTLRSDESPGPHVFAPPQRNVDLDGPVAGALIPFVVQIAAELDLRAMNRAACTVVRRHAMLRSRHAAGGVVIDTADSADIVVPLTDSDASVAEFLNTAIDPATDHPIRLGMCVSAGTTTIAVCAHHLFVDGWSLGIIARDLAAAYSESVADSEPPHRDAGAVNYVDYISWANRRLGDVGDPESLHRRQLEFWKSELVSISGPFATPSDRPRPTTWNPDGARVRVWFDDLWPSIRSIAAVHAVSTTTVLRASLARLLCRRAGADVVAVGALTSGRIDDRLDDVVGMFVNTVPVVCPADHGDVSAHLATVASAEVRAMSNADIPFVDLVRAMWPKKNAAHPIFQVMLTVENGTPTTTLVDRAIRSGLVVTPRPPAIAKCDMHVAVTDGEDGYVEVLYPVSMWEEPTLIAMVHSWFADLRRYPGALS</sequence>
<dbReference type="InterPro" id="IPR020845">
    <property type="entry name" value="AMP-binding_CS"/>
</dbReference>
<dbReference type="RefSeq" id="WP_301573232.1">
    <property type="nucleotide sequence ID" value="NZ_JAPWIE010000006.1"/>
</dbReference>